<gene>
    <name evidence="2" type="ORF">K493DRAFT_229289</name>
</gene>
<comment type="similarity">
    <text evidence="1">Belongs to the LOR family.</text>
</comment>
<dbReference type="OrthoDB" id="97518at2759"/>
<reference evidence="2 3" key="1">
    <citation type="submission" date="2016-07" db="EMBL/GenBank/DDBJ databases">
        <title>Pervasive Adenine N6-methylation of Active Genes in Fungi.</title>
        <authorList>
            <consortium name="DOE Joint Genome Institute"/>
            <person name="Mondo S.J."/>
            <person name="Dannebaum R.O."/>
            <person name="Kuo R.C."/>
            <person name="Labutti K."/>
            <person name="Haridas S."/>
            <person name="Kuo A."/>
            <person name="Salamov A."/>
            <person name="Ahrendt S.R."/>
            <person name="Lipzen A."/>
            <person name="Sullivan W."/>
            <person name="Andreopoulos W.B."/>
            <person name="Clum A."/>
            <person name="Lindquist E."/>
            <person name="Daum C."/>
            <person name="Ramamoorthy G.K."/>
            <person name="Gryganskyi A."/>
            <person name="Culley D."/>
            <person name="Magnuson J.K."/>
            <person name="James T.Y."/>
            <person name="O'Malley M.A."/>
            <person name="Stajich J.E."/>
            <person name="Spatafora J.W."/>
            <person name="Visel A."/>
            <person name="Grigoriev I.V."/>
        </authorList>
    </citation>
    <scope>NUCLEOTIDE SEQUENCE [LARGE SCALE GENOMIC DNA]</scope>
    <source>
        <strain evidence="2 3">CBS 931.73</strain>
    </source>
</reference>
<evidence type="ECO:0000313" key="2">
    <source>
        <dbReference type="EMBL" id="ORX90942.1"/>
    </source>
</evidence>
<proteinExistence type="inferred from homology"/>
<dbReference type="InterPro" id="IPR007612">
    <property type="entry name" value="LOR"/>
</dbReference>
<dbReference type="AlphaFoldDB" id="A0A1Y1XYY8"/>
<accession>A0A1Y1XYY8</accession>
<dbReference type="PANTHER" id="PTHR31087">
    <property type="match status" value="1"/>
</dbReference>
<name>A0A1Y1XYY8_9FUNG</name>
<dbReference type="STRING" id="1314790.A0A1Y1XYY8"/>
<evidence type="ECO:0000313" key="3">
    <source>
        <dbReference type="Proteomes" id="UP000193498"/>
    </source>
</evidence>
<dbReference type="EMBL" id="MCFE01000352">
    <property type="protein sequence ID" value="ORX90942.1"/>
    <property type="molecule type" value="Genomic_DNA"/>
</dbReference>
<dbReference type="Proteomes" id="UP000193498">
    <property type="component" value="Unassembled WGS sequence"/>
</dbReference>
<dbReference type="InParanoid" id="A0A1Y1XYY8"/>
<comment type="caution">
    <text evidence="2">The sequence shown here is derived from an EMBL/GenBank/DDBJ whole genome shotgun (WGS) entry which is preliminary data.</text>
</comment>
<organism evidence="2 3">
    <name type="scientific">Basidiobolus meristosporus CBS 931.73</name>
    <dbReference type="NCBI Taxonomy" id="1314790"/>
    <lineage>
        <taxon>Eukaryota</taxon>
        <taxon>Fungi</taxon>
        <taxon>Fungi incertae sedis</taxon>
        <taxon>Zoopagomycota</taxon>
        <taxon>Entomophthoromycotina</taxon>
        <taxon>Basidiobolomycetes</taxon>
        <taxon>Basidiobolales</taxon>
        <taxon>Basidiobolaceae</taxon>
        <taxon>Basidiobolus</taxon>
    </lineage>
</organism>
<protein>
    <recommendedName>
        <fullName evidence="4">DUF567-domain-containing protein</fullName>
    </recommendedName>
</protein>
<dbReference type="InterPro" id="IPR038595">
    <property type="entry name" value="LOR_sf"/>
</dbReference>
<dbReference type="SUPFAM" id="SSF54518">
    <property type="entry name" value="Tubby C-terminal domain-like"/>
    <property type="match status" value="1"/>
</dbReference>
<dbReference type="Gene3D" id="2.40.160.200">
    <property type="entry name" value="LURP1-related"/>
    <property type="match status" value="1"/>
</dbReference>
<sequence>MSDPVFLQPQNPPIIATEPRFCLPYEISLHLREKFFSFSGDDFSIKDASNTVEYFKCSGRTFSLREKKVLLDNTGAPVLNIRDQFFALVPNYKIYQGSDRNKLLFEIRAKFTLFKPKFTLHFTNLADGNPITLELKGDWLARRTVIRAINHLGVTTTIARVHSPIGTGRNLFLNKQDYYVTIAPGVDIAMIVAICICLDENAKDD</sequence>
<evidence type="ECO:0000256" key="1">
    <source>
        <dbReference type="ARBA" id="ARBA00005437"/>
    </source>
</evidence>
<dbReference type="PANTHER" id="PTHR31087:SF161">
    <property type="entry name" value="TUBBY C 2 FAMILY PROTEIN"/>
    <property type="match status" value="1"/>
</dbReference>
<keyword evidence="3" id="KW-1185">Reference proteome</keyword>
<dbReference type="InterPro" id="IPR025659">
    <property type="entry name" value="Tubby-like_C"/>
</dbReference>
<dbReference type="Pfam" id="PF04525">
    <property type="entry name" value="LOR"/>
    <property type="match status" value="1"/>
</dbReference>
<evidence type="ECO:0008006" key="4">
    <source>
        <dbReference type="Google" id="ProtNLM"/>
    </source>
</evidence>